<feature type="region of interest" description="Disordered" evidence="1">
    <location>
        <begin position="1"/>
        <end position="61"/>
    </location>
</feature>
<accession>A0ABD5YQH3</accession>
<protein>
    <submittedName>
        <fullName evidence="2">Uncharacterized protein</fullName>
    </submittedName>
</protein>
<evidence type="ECO:0000313" key="3">
    <source>
        <dbReference type="Proteomes" id="UP001596417"/>
    </source>
</evidence>
<dbReference type="EMBL" id="JBHTAX010000001">
    <property type="protein sequence ID" value="MFC7191540.1"/>
    <property type="molecule type" value="Genomic_DNA"/>
</dbReference>
<reference evidence="2 3" key="1">
    <citation type="journal article" date="2019" name="Int. J. Syst. Evol. Microbiol.">
        <title>The Global Catalogue of Microorganisms (GCM) 10K type strain sequencing project: providing services to taxonomists for standard genome sequencing and annotation.</title>
        <authorList>
            <consortium name="The Broad Institute Genomics Platform"/>
            <consortium name="The Broad Institute Genome Sequencing Center for Infectious Disease"/>
            <person name="Wu L."/>
            <person name="Ma J."/>
        </authorList>
    </citation>
    <scope>NUCLEOTIDE SEQUENCE [LARGE SCALE GENOMIC DNA]</scope>
    <source>
        <strain evidence="2 3">RDMS1</strain>
    </source>
</reference>
<sequence>MSDNNPDEALPGSGGQAIRYPSRETDPPRSFAKSAGSRLAKSRSTRRRSTKRWPKTTCSAA</sequence>
<name>A0ABD5YQH3_9EURY</name>
<dbReference type="AlphaFoldDB" id="A0ABD5YQH3"/>
<keyword evidence="3" id="KW-1185">Reference proteome</keyword>
<organism evidence="2 3">
    <name type="scientific">Halocatena marina</name>
    <dbReference type="NCBI Taxonomy" id="2934937"/>
    <lineage>
        <taxon>Archaea</taxon>
        <taxon>Methanobacteriati</taxon>
        <taxon>Methanobacteriota</taxon>
        <taxon>Stenosarchaea group</taxon>
        <taxon>Halobacteria</taxon>
        <taxon>Halobacteriales</taxon>
        <taxon>Natronomonadaceae</taxon>
        <taxon>Halocatena</taxon>
    </lineage>
</organism>
<gene>
    <name evidence="2" type="ORF">ACFQL7_18195</name>
</gene>
<proteinExistence type="predicted"/>
<comment type="caution">
    <text evidence="2">The sequence shown here is derived from an EMBL/GenBank/DDBJ whole genome shotgun (WGS) entry which is preliminary data.</text>
</comment>
<dbReference type="RefSeq" id="WP_390206233.1">
    <property type="nucleotide sequence ID" value="NZ_JBHSZC010000001.1"/>
</dbReference>
<evidence type="ECO:0000256" key="1">
    <source>
        <dbReference type="SAM" id="MobiDB-lite"/>
    </source>
</evidence>
<dbReference type="Proteomes" id="UP001596417">
    <property type="component" value="Unassembled WGS sequence"/>
</dbReference>
<evidence type="ECO:0000313" key="2">
    <source>
        <dbReference type="EMBL" id="MFC7191540.1"/>
    </source>
</evidence>
<feature type="compositionally biased region" description="Basic residues" evidence="1">
    <location>
        <begin position="40"/>
        <end position="54"/>
    </location>
</feature>